<dbReference type="GO" id="GO:0005634">
    <property type="term" value="C:nucleus"/>
    <property type="evidence" value="ECO:0007669"/>
    <property type="project" value="TreeGrafter"/>
</dbReference>
<evidence type="ECO:0000256" key="1">
    <source>
        <dbReference type="ARBA" id="ARBA00022853"/>
    </source>
</evidence>
<name>A0A3B5MHN8_9TELE</name>
<evidence type="ECO:0000313" key="4">
    <source>
        <dbReference type="Proteomes" id="UP000261380"/>
    </source>
</evidence>
<protein>
    <recommendedName>
        <fullName evidence="2">JmjN domain-containing protein</fullName>
    </recommendedName>
</protein>
<dbReference type="GO" id="GO:0000785">
    <property type="term" value="C:chromatin"/>
    <property type="evidence" value="ECO:0007669"/>
    <property type="project" value="TreeGrafter"/>
</dbReference>
<keyword evidence="1" id="KW-0156">Chromatin regulator</keyword>
<reference evidence="3" key="1">
    <citation type="submission" date="2025-08" db="UniProtKB">
        <authorList>
            <consortium name="Ensembl"/>
        </authorList>
    </citation>
    <scope>IDENTIFICATION</scope>
</reference>
<dbReference type="GeneTree" id="ENSGT00940000157076"/>
<dbReference type="Pfam" id="PF02375">
    <property type="entry name" value="JmjN"/>
    <property type="match status" value="1"/>
</dbReference>
<dbReference type="Gene3D" id="2.60.120.650">
    <property type="entry name" value="Cupin"/>
    <property type="match status" value="1"/>
</dbReference>
<dbReference type="PROSITE" id="PS51183">
    <property type="entry name" value="JMJN"/>
    <property type="match status" value="1"/>
</dbReference>
<evidence type="ECO:0000313" key="3">
    <source>
        <dbReference type="Ensembl" id="ENSXCOP00000019084.1"/>
    </source>
</evidence>
<evidence type="ECO:0000259" key="2">
    <source>
        <dbReference type="PROSITE" id="PS51183"/>
    </source>
</evidence>
<accession>A0A3B5MHN8</accession>
<dbReference type="GO" id="GO:0006355">
    <property type="term" value="P:regulation of DNA-templated transcription"/>
    <property type="evidence" value="ECO:0007669"/>
    <property type="project" value="TreeGrafter"/>
</dbReference>
<reference evidence="3" key="2">
    <citation type="submission" date="2025-09" db="UniProtKB">
        <authorList>
            <consortium name="Ensembl"/>
        </authorList>
    </citation>
    <scope>IDENTIFICATION</scope>
</reference>
<dbReference type="PANTHER" id="PTHR10694">
    <property type="entry name" value="LYSINE-SPECIFIC DEMETHYLASE"/>
    <property type="match status" value="1"/>
</dbReference>
<dbReference type="PANTHER" id="PTHR10694:SF3">
    <property type="entry name" value="LYSINE-SPECIFIC DEMETHYLASE 5B"/>
    <property type="match status" value="1"/>
</dbReference>
<sequence length="115" mass="13502">MESFKPPPECPVFEPSWEEFRDPYAFINKIRPIAERTGICKVRPPPDWQPPFACDVDKLHFVPRIQRLNELEVSFVFQIMSDYYRSLHLFAPTAEVYHSPNFACPCTLTVTLRKI</sequence>
<dbReference type="GO" id="GO:0034647">
    <property type="term" value="F:histone H3K4me/H3K4me2/H3K4me3 demethylase activity"/>
    <property type="evidence" value="ECO:0007669"/>
    <property type="project" value="TreeGrafter"/>
</dbReference>
<feature type="domain" description="JmjN" evidence="2">
    <location>
        <begin position="10"/>
        <end position="51"/>
    </location>
</feature>
<dbReference type="SMART" id="SM00545">
    <property type="entry name" value="JmjN"/>
    <property type="match status" value="1"/>
</dbReference>
<dbReference type="AlphaFoldDB" id="A0A3B5MHN8"/>
<proteinExistence type="predicted"/>
<dbReference type="Proteomes" id="UP000261380">
    <property type="component" value="Unplaced"/>
</dbReference>
<organism evidence="3 4">
    <name type="scientific">Xiphophorus couchianus</name>
    <name type="common">Monterrey platyfish</name>
    <dbReference type="NCBI Taxonomy" id="32473"/>
    <lineage>
        <taxon>Eukaryota</taxon>
        <taxon>Metazoa</taxon>
        <taxon>Chordata</taxon>
        <taxon>Craniata</taxon>
        <taxon>Vertebrata</taxon>
        <taxon>Euteleostomi</taxon>
        <taxon>Actinopterygii</taxon>
        <taxon>Neopterygii</taxon>
        <taxon>Teleostei</taxon>
        <taxon>Neoteleostei</taxon>
        <taxon>Acanthomorphata</taxon>
        <taxon>Ovalentaria</taxon>
        <taxon>Atherinomorphae</taxon>
        <taxon>Cyprinodontiformes</taxon>
        <taxon>Poeciliidae</taxon>
        <taxon>Poeciliinae</taxon>
        <taxon>Xiphophorus</taxon>
    </lineage>
</organism>
<dbReference type="InterPro" id="IPR003349">
    <property type="entry name" value="JmjN"/>
</dbReference>
<keyword evidence="4" id="KW-1185">Reference proteome</keyword>
<dbReference type="Ensembl" id="ENSXCOT00000019321.1">
    <property type="protein sequence ID" value="ENSXCOP00000019084.1"/>
    <property type="gene ID" value="ENSXCOG00000014331.1"/>
</dbReference>